<feature type="transmembrane region" description="Helical" evidence="1">
    <location>
        <begin position="9"/>
        <end position="27"/>
    </location>
</feature>
<keyword evidence="1" id="KW-0472">Membrane</keyword>
<accession>A0A511NEM7</accession>
<proteinExistence type="predicted"/>
<feature type="transmembrane region" description="Helical" evidence="1">
    <location>
        <begin position="98"/>
        <end position="116"/>
    </location>
</feature>
<comment type="caution">
    <text evidence="2">The sequence shown here is derived from an EMBL/GenBank/DDBJ whole genome shotgun (WGS) entry which is preliminary data.</text>
</comment>
<dbReference type="EMBL" id="BJXC01000003">
    <property type="protein sequence ID" value="GEM50958.1"/>
    <property type="molecule type" value="Genomic_DNA"/>
</dbReference>
<organism evidence="2 3">
    <name type="scientific">Empedobacter brevis NBRC 14943 = ATCC 43319</name>
    <dbReference type="NCBI Taxonomy" id="1218108"/>
    <lineage>
        <taxon>Bacteria</taxon>
        <taxon>Pseudomonadati</taxon>
        <taxon>Bacteroidota</taxon>
        <taxon>Flavobacteriia</taxon>
        <taxon>Flavobacteriales</taxon>
        <taxon>Weeksellaceae</taxon>
        <taxon>Empedobacter</taxon>
    </lineage>
</organism>
<keyword evidence="1" id="KW-0812">Transmembrane</keyword>
<feature type="transmembrane region" description="Helical" evidence="1">
    <location>
        <begin position="59"/>
        <end position="78"/>
    </location>
</feature>
<feature type="transmembrane region" description="Helical" evidence="1">
    <location>
        <begin position="33"/>
        <end position="52"/>
    </location>
</feature>
<sequence>MFKFDKKSFIIAVFTFLIEVIIALFINDKIIRPFVGDILVVVFMYYFIKAFINTKTINIAIFTLIFSFIIEILQYFKFVEIIGLGHNKAARIIIGTSFSWIDLLCYFIGFLLLFFIDKELNNKTFKTYKK</sequence>
<dbReference type="RefSeq" id="WP_019974589.1">
    <property type="nucleotide sequence ID" value="NZ_BJXC01000003.1"/>
</dbReference>
<dbReference type="Pfam" id="PF10990">
    <property type="entry name" value="DUF2809"/>
    <property type="match status" value="1"/>
</dbReference>
<evidence type="ECO:0000256" key="1">
    <source>
        <dbReference type="SAM" id="Phobius"/>
    </source>
</evidence>
<dbReference type="GeneID" id="84649301"/>
<evidence type="ECO:0000313" key="3">
    <source>
        <dbReference type="Proteomes" id="UP000321245"/>
    </source>
</evidence>
<keyword evidence="1" id="KW-1133">Transmembrane helix</keyword>
<dbReference type="STRING" id="1218108.GCA_000382425_01080"/>
<name>A0A511NEM7_9FLAO</name>
<dbReference type="Proteomes" id="UP000321245">
    <property type="component" value="Unassembled WGS sequence"/>
</dbReference>
<dbReference type="AlphaFoldDB" id="A0A511NEM7"/>
<dbReference type="InterPro" id="IPR021257">
    <property type="entry name" value="DUF2809"/>
</dbReference>
<protein>
    <submittedName>
        <fullName evidence="2">Membrane protein</fullName>
    </submittedName>
</protein>
<keyword evidence="3" id="KW-1185">Reference proteome</keyword>
<dbReference type="OrthoDB" id="5360192at2"/>
<reference evidence="2 3" key="1">
    <citation type="submission" date="2019-07" db="EMBL/GenBank/DDBJ databases">
        <title>Whole genome shotgun sequence of Empedobacter brevis NBRC 14943.</title>
        <authorList>
            <person name="Hosoyama A."/>
            <person name="Uohara A."/>
            <person name="Ohji S."/>
            <person name="Ichikawa N."/>
        </authorList>
    </citation>
    <scope>NUCLEOTIDE SEQUENCE [LARGE SCALE GENOMIC DNA]</scope>
    <source>
        <strain evidence="2 3">NBRC 14943</strain>
    </source>
</reference>
<evidence type="ECO:0000313" key="2">
    <source>
        <dbReference type="EMBL" id="GEM50958.1"/>
    </source>
</evidence>
<gene>
    <name evidence="2" type="ORF">EB1_07480</name>
</gene>